<dbReference type="RefSeq" id="WP_189110124.1">
    <property type="nucleotide sequence ID" value="NZ_BMMV01000020.1"/>
</dbReference>
<dbReference type="EMBL" id="BMMV01000020">
    <property type="protein sequence ID" value="GGK14757.1"/>
    <property type="molecule type" value="Genomic_DNA"/>
</dbReference>
<accession>A0ABQ2EKV1</accession>
<dbReference type="InterPro" id="IPR006311">
    <property type="entry name" value="TAT_signal"/>
</dbReference>
<evidence type="ECO:0000313" key="2">
    <source>
        <dbReference type="EMBL" id="GGK14757.1"/>
    </source>
</evidence>
<dbReference type="Gene3D" id="1.50.10.140">
    <property type="match status" value="1"/>
</dbReference>
<keyword evidence="3" id="KW-1185">Reference proteome</keyword>
<dbReference type="PROSITE" id="PS51318">
    <property type="entry name" value="TAT"/>
    <property type="match status" value="1"/>
</dbReference>
<name>A0ABQ2EKV1_9ACTN</name>
<reference evidence="3" key="1">
    <citation type="journal article" date="2019" name="Int. J. Syst. Evol. Microbiol.">
        <title>The Global Catalogue of Microorganisms (GCM) 10K type strain sequencing project: providing services to taxonomists for standard genome sequencing and annotation.</title>
        <authorList>
            <consortium name="The Broad Institute Genomics Platform"/>
            <consortium name="The Broad Institute Genome Sequencing Center for Infectious Disease"/>
            <person name="Wu L."/>
            <person name="Ma J."/>
        </authorList>
    </citation>
    <scope>NUCLEOTIDE SEQUENCE [LARGE SCALE GENOMIC DNA]</scope>
    <source>
        <strain evidence="3">CGMCC 4.7275</strain>
    </source>
</reference>
<protein>
    <recommendedName>
        <fullName evidence="1">Glycoamylase-like domain-containing protein</fullName>
    </recommendedName>
</protein>
<dbReference type="Pfam" id="PF10091">
    <property type="entry name" value="Glycoamylase"/>
    <property type="match status" value="1"/>
</dbReference>
<dbReference type="InterPro" id="IPR019282">
    <property type="entry name" value="Glycoamylase-like_cons_dom"/>
</dbReference>
<evidence type="ECO:0000313" key="3">
    <source>
        <dbReference type="Proteomes" id="UP000660265"/>
    </source>
</evidence>
<evidence type="ECO:0000259" key="1">
    <source>
        <dbReference type="Pfam" id="PF10091"/>
    </source>
</evidence>
<comment type="caution">
    <text evidence="2">The sequence shown here is derived from an EMBL/GenBank/DDBJ whole genome shotgun (WGS) entry which is preliminary data.</text>
</comment>
<dbReference type="Proteomes" id="UP000660265">
    <property type="component" value="Unassembled WGS sequence"/>
</dbReference>
<organism evidence="2 3">
    <name type="scientific">Streptomyces camponoticapitis</name>
    <dbReference type="NCBI Taxonomy" id="1616125"/>
    <lineage>
        <taxon>Bacteria</taxon>
        <taxon>Bacillati</taxon>
        <taxon>Actinomycetota</taxon>
        <taxon>Actinomycetes</taxon>
        <taxon>Kitasatosporales</taxon>
        <taxon>Streptomycetaceae</taxon>
        <taxon>Streptomyces</taxon>
    </lineage>
</organism>
<proteinExistence type="predicted"/>
<sequence length="497" mass="53928">MDRRTFLAAAGTGATALSLGTVATPAISAPAVSASRARVVHASDTPLLRRWFRDTYHSIEAMTTDIGLAADKIDLEAPGGPVPSQNTSPTNIGCGLWSTVAAAGLGVIDQDTLRRRLDLTVTAVEKLERHHGFWLNWYDAHDGSVLTSWPGTGDPVRPFLSSVDNAWLVTGLLIAADADSRLRPRIARLLASADWSYFYTPYDAADPVAGPGQLRGGFWTDTGEPTAHHYGALNTEPRMASYLGIADGSIPSDHYWHMFRTMLPEHGQEQSPGGAYDTVDGVRLWQGHYTYRGRKLVPTWGGSMFEALMVPLFVPEPEWSPRSWGTTHRRFVRSQIEHGLEEAEYGYWGFSPSEVPEGGYQEYGVDAIGMNIDGYASNTDRTYVTHGEPLPPASAYTNGVVTPHASFLALPYARSEALANLKAIAADFGAYEDGFGFRDSVNVGTGHVSGSALALDQGMIAAALAQELRPGLLQRPFRSGGFASRIRPMLAKERFSI</sequence>
<feature type="domain" description="Glycoamylase-like" evidence="1">
    <location>
        <begin position="287"/>
        <end position="479"/>
    </location>
</feature>
<gene>
    <name evidence="2" type="ORF">GCM10011583_53380</name>
</gene>